<organism evidence="1">
    <name type="scientific">uncultured Caudovirales phage</name>
    <dbReference type="NCBI Taxonomy" id="2100421"/>
    <lineage>
        <taxon>Viruses</taxon>
        <taxon>Duplodnaviria</taxon>
        <taxon>Heunggongvirae</taxon>
        <taxon>Uroviricota</taxon>
        <taxon>Caudoviricetes</taxon>
        <taxon>Peduoviridae</taxon>
        <taxon>Maltschvirus</taxon>
        <taxon>Maltschvirus maltsch</taxon>
    </lineage>
</organism>
<dbReference type="EMBL" id="LR796248">
    <property type="protein sequence ID" value="CAB4130940.1"/>
    <property type="molecule type" value="Genomic_DNA"/>
</dbReference>
<sequence>MSIFLDPRGRSTFGIGICARCSRKMSLEDLSSDPNYPGLYVCNEDKDQFDPYRLAARQPERINLFHPRPDTNIALNMYGTISQDGDLFIIGEEGDGYLVP</sequence>
<evidence type="ECO:0000313" key="1">
    <source>
        <dbReference type="EMBL" id="CAB4130940.1"/>
    </source>
</evidence>
<protein>
    <submittedName>
        <fullName evidence="1">Uncharacterized protein</fullName>
    </submittedName>
</protein>
<name>A0A6J5LDC7_9CAUD</name>
<gene>
    <name evidence="1" type="ORF">UFOVP122_41</name>
</gene>
<proteinExistence type="predicted"/>
<reference evidence="1" key="1">
    <citation type="submission" date="2020-04" db="EMBL/GenBank/DDBJ databases">
        <authorList>
            <person name="Chiriac C."/>
            <person name="Salcher M."/>
            <person name="Ghai R."/>
            <person name="Kavagutti S V."/>
        </authorList>
    </citation>
    <scope>NUCLEOTIDE SEQUENCE</scope>
</reference>
<accession>A0A6J5LDC7</accession>